<keyword evidence="9" id="KW-1185">Reference proteome</keyword>
<dbReference type="PANTHER" id="PTHR42926:SF1">
    <property type="entry name" value="CIRCADIAN CLOCK OSCILLATOR PROTEIN KAIC 1"/>
    <property type="match status" value="1"/>
</dbReference>
<sequence length="500" mass="53981">MPEPIATPAAKASTGVAGLDDVLAGGLARGRVYLLEGTPGTGKTTLALQFLLNGAAQDERGLYVTLSESDAELRDGAASHGWTLGPAIEVFELVPPESLLDADQQQSLLYSSDLELGETTRQIFDAVERTRPERIVLDSLSEIRLLAQSSLRYRRQILALKHYFARHGATVLMLDDQTTEAEDKTVHSVAHGVIRLEELAPSYGAERRRLRVVKYRGQRFRGGFHDFAIETGGVRVFPRLVAAEYRRDFARTRQGSGVAELDLILGGGVERGSSTLLIGPAGSGKSLLALQFVAATAARGERAALYVFDEELGLLFNRARDLGFDLAALQGSGALLVEQVDAAELSPGEFAHRVREGVAARGISTVVIDSLNGYQAAMPEERDLVLHVHELLQYLNRQGTTTFLPVVQHGLVGDMRSPVDVTYLADTVVMLRFFEAAGRVRRAISVIKKRAGPHEDTIREFRIGASGITIGAPLAAFQGVLRGVPTYIGEGGPLLPDPAS</sequence>
<dbReference type="PANTHER" id="PTHR42926">
    <property type="match status" value="1"/>
</dbReference>
<keyword evidence="5" id="KW-0418">Kinase</keyword>
<feature type="domain" description="KaiC" evidence="7">
    <location>
        <begin position="252"/>
        <end position="484"/>
    </location>
</feature>
<organism evidence="8 9">
    <name type="scientific">Paracraurococcus ruber</name>
    <dbReference type="NCBI Taxonomy" id="77675"/>
    <lineage>
        <taxon>Bacteria</taxon>
        <taxon>Pseudomonadati</taxon>
        <taxon>Pseudomonadota</taxon>
        <taxon>Alphaproteobacteria</taxon>
        <taxon>Acetobacterales</taxon>
        <taxon>Roseomonadaceae</taxon>
        <taxon>Paracraurococcus</taxon>
    </lineage>
</organism>
<dbReference type="InterPro" id="IPR027417">
    <property type="entry name" value="P-loop_NTPase"/>
</dbReference>
<reference evidence="8 9" key="1">
    <citation type="journal article" date="2020" name="Microorganisms">
        <title>Osmotic Adaptation and Compatible Solute Biosynthesis of Phototrophic Bacteria as Revealed from Genome Analyses.</title>
        <authorList>
            <person name="Imhoff J.F."/>
            <person name="Rahn T."/>
            <person name="Kunzel S."/>
            <person name="Keller A."/>
            <person name="Neulinger S.C."/>
        </authorList>
    </citation>
    <scope>NUCLEOTIDE SEQUENCE [LARGE SCALE GENOMIC DNA]</scope>
    <source>
        <strain evidence="8 9">DSM 15382</strain>
    </source>
</reference>
<dbReference type="InterPro" id="IPR003593">
    <property type="entry name" value="AAA+_ATPase"/>
</dbReference>
<gene>
    <name evidence="8" type="ORF">CKO45_09845</name>
</gene>
<feature type="domain" description="KaiC" evidence="7">
    <location>
        <begin position="10"/>
        <end position="250"/>
    </location>
</feature>
<evidence type="ECO:0000259" key="7">
    <source>
        <dbReference type="PROSITE" id="PS51146"/>
    </source>
</evidence>
<accession>A0ABS1CX49</accession>
<evidence type="ECO:0000256" key="5">
    <source>
        <dbReference type="ARBA" id="ARBA00022777"/>
    </source>
</evidence>
<dbReference type="RefSeq" id="WP_133218460.1">
    <property type="nucleotide sequence ID" value="NZ_NRSG01000056.1"/>
</dbReference>
<dbReference type="Proteomes" id="UP000697995">
    <property type="component" value="Unassembled WGS sequence"/>
</dbReference>
<keyword evidence="6" id="KW-0378">Hydrolase</keyword>
<evidence type="ECO:0000256" key="3">
    <source>
        <dbReference type="ARBA" id="ARBA00022679"/>
    </source>
</evidence>
<dbReference type="EC" id="2.7.11.1" evidence="1"/>
<evidence type="ECO:0000313" key="9">
    <source>
        <dbReference type="Proteomes" id="UP000697995"/>
    </source>
</evidence>
<comment type="caution">
    <text evidence="8">The sequence shown here is derived from an EMBL/GenBank/DDBJ whole genome shotgun (WGS) entry which is preliminary data.</text>
</comment>
<dbReference type="PROSITE" id="PS51146">
    <property type="entry name" value="KAIC"/>
    <property type="match status" value="2"/>
</dbReference>
<dbReference type="CDD" id="cd19487">
    <property type="entry name" value="KaiC-like_C"/>
    <property type="match status" value="1"/>
</dbReference>
<dbReference type="InterPro" id="IPR051347">
    <property type="entry name" value="Circadian_clock_KaiC-rel"/>
</dbReference>
<dbReference type="SUPFAM" id="SSF52540">
    <property type="entry name" value="P-loop containing nucleoside triphosphate hydrolases"/>
    <property type="match status" value="2"/>
</dbReference>
<evidence type="ECO:0000256" key="2">
    <source>
        <dbReference type="ARBA" id="ARBA00022553"/>
    </source>
</evidence>
<dbReference type="CDD" id="cd19488">
    <property type="entry name" value="KaiC-like_N"/>
    <property type="match status" value="1"/>
</dbReference>
<proteinExistence type="predicted"/>
<dbReference type="PIRSF" id="PIRSF039117">
    <property type="entry name" value="KaiC"/>
    <property type="match status" value="1"/>
</dbReference>
<dbReference type="InterPro" id="IPR014774">
    <property type="entry name" value="KaiC-like_dom"/>
</dbReference>
<dbReference type="InterPro" id="IPR010624">
    <property type="entry name" value="KaiC_dom"/>
</dbReference>
<dbReference type="SMART" id="SM00382">
    <property type="entry name" value="AAA"/>
    <property type="match status" value="2"/>
</dbReference>
<protein>
    <recommendedName>
        <fullName evidence="1">non-specific serine/threonine protein kinase</fullName>
        <ecNumber evidence="1">2.7.11.1</ecNumber>
    </recommendedName>
</protein>
<keyword evidence="3" id="KW-0808">Transferase</keyword>
<evidence type="ECO:0000256" key="4">
    <source>
        <dbReference type="ARBA" id="ARBA00022737"/>
    </source>
</evidence>
<dbReference type="InterPro" id="IPR030665">
    <property type="entry name" value="KaiC"/>
</dbReference>
<evidence type="ECO:0000313" key="8">
    <source>
        <dbReference type="EMBL" id="MBK1658532.1"/>
    </source>
</evidence>
<keyword evidence="4" id="KW-0677">Repeat</keyword>
<dbReference type="Pfam" id="PF06745">
    <property type="entry name" value="ATPase"/>
    <property type="match status" value="2"/>
</dbReference>
<dbReference type="Gene3D" id="3.40.50.300">
    <property type="entry name" value="P-loop containing nucleotide triphosphate hydrolases"/>
    <property type="match status" value="2"/>
</dbReference>
<keyword evidence="2" id="KW-0597">Phosphoprotein</keyword>
<dbReference type="EMBL" id="NRSG01000056">
    <property type="protein sequence ID" value="MBK1658532.1"/>
    <property type="molecule type" value="Genomic_DNA"/>
</dbReference>
<name>A0ABS1CX49_9PROT</name>
<evidence type="ECO:0000256" key="1">
    <source>
        <dbReference type="ARBA" id="ARBA00012513"/>
    </source>
</evidence>
<evidence type="ECO:0000256" key="6">
    <source>
        <dbReference type="ARBA" id="ARBA00022801"/>
    </source>
</evidence>